<dbReference type="EMBL" id="DQ446839">
    <property type="protein sequence ID" value="ABE66070.1"/>
    <property type="molecule type" value="mRNA"/>
</dbReference>
<proteinExistence type="evidence at transcript level"/>
<gene>
    <name evidence="1" type="ordered locus">At4g15150</name>
</gene>
<accession>Q1PE79</accession>
<reference evidence="1" key="1">
    <citation type="submission" date="2006-03" db="EMBL/GenBank/DDBJ databases">
        <authorList>
            <person name="Underwood B.A."/>
            <person name="Xiao Y."/>
            <person name="Moskal W."/>
            <person name="Monaghan E."/>
            <person name="Wang W."/>
            <person name="Redman J."/>
            <person name="Wu H.C."/>
            <person name="Utterback T."/>
            <person name="Town C.D."/>
        </authorList>
    </citation>
    <scope>NUCLEOTIDE SEQUENCE</scope>
</reference>
<dbReference type="AlphaFoldDB" id="Q1PE79"/>
<evidence type="ECO:0000313" key="1">
    <source>
        <dbReference type="EMBL" id="ABE66070.1"/>
    </source>
</evidence>
<organism evidence="1">
    <name type="scientific">Arabidopsis thaliana</name>
    <name type="common">Mouse-ear cress</name>
    <dbReference type="NCBI Taxonomy" id="3702"/>
    <lineage>
        <taxon>Eukaryota</taxon>
        <taxon>Viridiplantae</taxon>
        <taxon>Streptophyta</taxon>
        <taxon>Embryophyta</taxon>
        <taxon>Tracheophyta</taxon>
        <taxon>Spermatophyta</taxon>
        <taxon>Magnoliopsida</taxon>
        <taxon>eudicotyledons</taxon>
        <taxon>Gunneridae</taxon>
        <taxon>Pentapetalae</taxon>
        <taxon>rosids</taxon>
        <taxon>malvids</taxon>
        <taxon>Brassicales</taxon>
        <taxon>Brassicaceae</taxon>
        <taxon>Camelineae</taxon>
        <taxon>Arabidopsis</taxon>
    </lineage>
</organism>
<name>Q1PE79_ARATH</name>
<protein>
    <submittedName>
        <fullName evidence="1">Glycine-rich protein</fullName>
    </submittedName>
</protein>
<sequence>MMPDKFSDILNKRFSLKDLGIDQATRADAGLMFLNKRFSLRSWWSWSLNWDWFWSNRDRLGEEGFR</sequence>